<dbReference type="PANTHER" id="PTHR34818">
    <property type="entry name" value="PROTEIN BLI-3"/>
    <property type="match status" value="1"/>
</dbReference>
<dbReference type="InterPro" id="IPR012349">
    <property type="entry name" value="Split_barrel_FMN-bd"/>
</dbReference>
<sequence length="166" mass="19031">MVNDTTNDLQAIKTVNDLIKDIKVAMFTTISTDNKIISRPMQTQEVEFDGNLWFLTMKDTEKYDEIISNPTINLAYAGKSYVSISGTAEFIEDAAKKKEYWNPIFDKMLDTTYDDPNVVLIRVDADSAEYWDSGNTVKSVKTFVKKLTNKDTEKDRKEINDTVDFK</sequence>
<dbReference type="Pfam" id="PF16242">
    <property type="entry name" value="Pyrid_ox_like"/>
    <property type="match status" value="1"/>
</dbReference>
<dbReference type="RefSeq" id="WP_058386148.1">
    <property type="nucleotide sequence ID" value="NZ_CP013661.2"/>
</dbReference>
<evidence type="ECO:0000259" key="1">
    <source>
        <dbReference type="Pfam" id="PF16242"/>
    </source>
</evidence>
<protein>
    <submittedName>
        <fullName evidence="2">General stress protein</fullName>
    </submittedName>
</protein>
<gene>
    <name evidence="2" type="ORF">AUO94_13100</name>
</gene>
<dbReference type="InterPro" id="IPR038725">
    <property type="entry name" value="YdaG_split_barrel_FMN-bd"/>
</dbReference>
<dbReference type="SUPFAM" id="SSF50475">
    <property type="entry name" value="FMN-binding split barrel"/>
    <property type="match status" value="1"/>
</dbReference>
<organism evidence="2 3">
    <name type="scientific">Planococcus kocurii</name>
    <dbReference type="NCBI Taxonomy" id="1374"/>
    <lineage>
        <taxon>Bacteria</taxon>
        <taxon>Bacillati</taxon>
        <taxon>Bacillota</taxon>
        <taxon>Bacilli</taxon>
        <taxon>Bacillales</taxon>
        <taxon>Caryophanaceae</taxon>
        <taxon>Planococcus</taxon>
    </lineage>
</organism>
<evidence type="ECO:0000313" key="2">
    <source>
        <dbReference type="EMBL" id="ALS79501.1"/>
    </source>
</evidence>
<accession>A0ABM5WZ20</accession>
<dbReference type="Proteomes" id="UP000065533">
    <property type="component" value="Chromosome"/>
</dbReference>
<reference evidence="2" key="1">
    <citation type="submission" date="2016-01" db="EMBL/GenBank/DDBJ databases">
        <title>Complete genome of Planococcus kocurri type strain.</title>
        <authorList>
            <person name="See-Too W.S."/>
        </authorList>
    </citation>
    <scope>NUCLEOTIDE SEQUENCE [LARGE SCALE GENOMIC DNA]</scope>
    <source>
        <strain evidence="2">ATCC 43650</strain>
    </source>
</reference>
<proteinExistence type="predicted"/>
<feature type="domain" description="General stress protein FMN-binding split barrel" evidence="1">
    <location>
        <begin position="11"/>
        <end position="150"/>
    </location>
</feature>
<keyword evidence="3" id="KW-1185">Reference proteome</keyword>
<name>A0ABM5WZ20_9BACL</name>
<dbReference type="InterPro" id="IPR052917">
    <property type="entry name" value="Stress-Dev_Protein"/>
</dbReference>
<evidence type="ECO:0000313" key="3">
    <source>
        <dbReference type="Proteomes" id="UP000065533"/>
    </source>
</evidence>
<dbReference type="EMBL" id="CP013661">
    <property type="protein sequence ID" value="ALS79501.1"/>
    <property type="molecule type" value="Genomic_DNA"/>
</dbReference>
<dbReference type="Gene3D" id="2.30.110.10">
    <property type="entry name" value="Electron Transport, Fmn-binding Protein, Chain A"/>
    <property type="match status" value="1"/>
</dbReference>
<dbReference type="PANTHER" id="PTHR34818:SF1">
    <property type="entry name" value="PROTEIN BLI-3"/>
    <property type="match status" value="1"/>
</dbReference>